<feature type="domain" description="RDRP core" evidence="10">
    <location>
        <begin position="1003"/>
        <end position="1594"/>
    </location>
</feature>
<dbReference type="InterPro" id="IPR058752">
    <property type="entry name" value="RDRP_C_head"/>
</dbReference>
<keyword evidence="7" id="KW-0943">RNA-mediated gene silencing</keyword>
<evidence type="ECO:0000256" key="9">
    <source>
        <dbReference type="SAM" id="MobiDB-lite"/>
    </source>
</evidence>
<evidence type="ECO:0000256" key="3">
    <source>
        <dbReference type="ARBA" id="ARBA00022484"/>
    </source>
</evidence>
<dbReference type="STRING" id="69332.A0A388KCR7"/>
<protein>
    <recommendedName>
        <fullName evidence="2">RNA-directed RNA polymerase</fullName>
        <ecNumber evidence="2">2.7.7.48</ecNumber>
    </recommendedName>
</protein>
<dbReference type="PANTHER" id="PTHR23079:SF5">
    <property type="entry name" value="RNA-DEPENDENT RNA POLYMERASE 2"/>
    <property type="match status" value="1"/>
</dbReference>
<dbReference type="PANTHER" id="PTHR23079">
    <property type="entry name" value="RNA-DEPENDENT RNA POLYMERASE"/>
    <property type="match status" value="1"/>
</dbReference>
<comment type="similarity">
    <text evidence="1">Belongs to the RdRP family.</text>
</comment>
<dbReference type="InterPro" id="IPR043502">
    <property type="entry name" value="DNA/RNA_pol_sf"/>
</dbReference>
<comment type="caution">
    <text evidence="14">The sequence shown here is derived from an EMBL/GenBank/DDBJ whole genome shotgun (WGS) entry which is preliminary data.</text>
</comment>
<dbReference type="GO" id="GO:0003968">
    <property type="term" value="F:RNA-directed RNA polymerase activity"/>
    <property type="evidence" value="ECO:0007669"/>
    <property type="project" value="UniProtKB-KW"/>
</dbReference>
<evidence type="ECO:0000259" key="12">
    <source>
        <dbReference type="Pfam" id="PF17921"/>
    </source>
</evidence>
<evidence type="ECO:0000256" key="2">
    <source>
        <dbReference type="ARBA" id="ARBA00012494"/>
    </source>
</evidence>
<dbReference type="Gene3D" id="1.10.340.70">
    <property type="match status" value="1"/>
</dbReference>
<dbReference type="InterPro" id="IPR007855">
    <property type="entry name" value="RDRP"/>
</dbReference>
<dbReference type="Pfam" id="PF17919">
    <property type="entry name" value="RT_RNaseH_2"/>
    <property type="match status" value="1"/>
</dbReference>
<evidence type="ECO:0000256" key="5">
    <source>
        <dbReference type="ARBA" id="ARBA00022695"/>
    </source>
</evidence>
<feature type="domain" description="RDRP C-terminal head" evidence="13">
    <location>
        <begin position="1616"/>
        <end position="1780"/>
    </location>
</feature>
<dbReference type="EMBL" id="BFEA01000093">
    <property type="protein sequence ID" value="GBG67850.1"/>
    <property type="molecule type" value="Genomic_DNA"/>
</dbReference>
<keyword evidence="4" id="KW-0808">Transferase</keyword>
<evidence type="ECO:0000256" key="7">
    <source>
        <dbReference type="ARBA" id="ARBA00023158"/>
    </source>
</evidence>
<dbReference type="Pfam" id="PF26253">
    <property type="entry name" value="RdRP_head"/>
    <property type="match status" value="1"/>
</dbReference>
<evidence type="ECO:0000256" key="6">
    <source>
        <dbReference type="ARBA" id="ARBA00022884"/>
    </source>
</evidence>
<evidence type="ECO:0000259" key="10">
    <source>
        <dbReference type="Pfam" id="PF05183"/>
    </source>
</evidence>
<dbReference type="GO" id="GO:0031380">
    <property type="term" value="C:nuclear RNA-directed RNA polymerase complex"/>
    <property type="evidence" value="ECO:0007669"/>
    <property type="project" value="TreeGrafter"/>
</dbReference>
<dbReference type="CDD" id="cd09274">
    <property type="entry name" value="RNase_HI_RT_Ty3"/>
    <property type="match status" value="1"/>
</dbReference>
<feature type="domain" description="Reverse transcriptase/retrotransposon-derived protein RNase H-like" evidence="11">
    <location>
        <begin position="281"/>
        <end position="377"/>
    </location>
</feature>
<evidence type="ECO:0000259" key="11">
    <source>
        <dbReference type="Pfam" id="PF17919"/>
    </source>
</evidence>
<dbReference type="EC" id="2.7.7.48" evidence="2"/>
<dbReference type="OrthoDB" id="6513042at2759"/>
<evidence type="ECO:0000256" key="4">
    <source>
        <dbReference type="ARBA" id="ARBA00022679"/>
    </source>
</evidence>
<dbReference type="GO" id="GO:0003723">
    <property type="term" value="F:RNA binding"/>
    <property type="evidence" value="ECO:0007669"/>
    <property type="project" value="UniProtKB-KW"/>
</dbReference>
<dbReference type="Pfam" id="PF17921">
    <property type="entry name" value="Integrase_H2C2"/>
    <property type="match status" value="1"/>
</dbReference>
<dbReference type="FunFam" id="1.10.340.70:FF:000001">
    <property type="entry name" value="Retrovirus-related Pol polyprotein from transposon gypsy-like Protein"/>
    <property type="match status" value="1"/>
</dbReference>
<keyword evidence="6" id="KW-0694">RNA-binding</keyword>
<dbReference type="Gramene" id="GBG67850">
    <property type="protein sequence ID" value="GBG67850"/>
    <property type="gene ID" value="CBR_g971"/>
</dbReference>
<evidence type="ECO:0000256" key="1">
    <source>
        <dbReference type="ARBA" id="ARBA00005762"/>
    </source>
</evidence>
<feature type="region of interest" description="Disordered" evidence="9">
    <location>
        <begin position="242"/>
        <end position="268"/>
    </location>
</feature>
<keyword evidence="5" id="KW-0548">Nucleotidyltransferase</keyword>
<dbReference type="Proteomes" id="UP000265515">
    <property type="component" value="Unassembled WGS sequence"/>
</dbReference>
<sequence length="1793" mass="204357">MLGDINTFAASTTINNQLDTLKTEVQQLQSTNADGNNPKQYKMPTFELDKFDDYTHQDRVLWWEAFTTQLQILPVAKHAYIDALFMNSKGGYQIRLTHLAATHGVDVANLKDKISWEELTRLWKKRFIVDDAPAHAINRLVTMTQGNTETRDWLTEWQKIAATPDLDLPFPHLRREFYNRSCAALNQTLGDREQYATFAEIIDKAREIIKTNRAAAHEKSTWQPTYVEKVRTGPRQQQFAAVQSDNTVEDPAATQASREGDQVAAVQPRSNNKPRVPFVFDDDARRSFQALKTTMLMALVLSIYNPTLPTRVTTDASSYGIGAVLEQHDGDDWHPVEYFNHEVPPINSLDVVRKKELLALVMTLKRWRHFLLGRRRFTWVTDNNPLTYYKTQDTVSNTIGRWMYYIDQFDFTPKHLPGLSNRAADALSRRPDLCAMTHHAFAFDEELQRHFIRGYEPDPDFATLYAQLSSDHLPTSHYRIADGYLLLHWRGKDLLCVPRDRRLRTRLLGEYHDSRLAGHFRVNRTIARLRQRFRWPDLITDVTRYCDSCEVCRRSKPRNRNPYGELRLMPIPQEPGLSMAMDVIGPFPRDRLGHDDILTVVDRLKLFKSEIVTKTVEGRLQSKGFAKVTFGTEEAAERACLLGEEGLLMLMERKLTVKVLKRQAKRNPEHGFVSIPGATVEIGSLIEENVFSIEWASEPGQATVQFDFPQRKVDVVILDTCVRIGSIGGMKNDLSLQWGNGYQMDWQMDQTVYLQEIKLVFRFKELIRFDKAGQTKPDAANTVIFEACHPPGVYVRLMQPGGVSGERLDDYVWCSENEGSWTRTVDLTANGSIGRSLVYRVVFPSTMIQQLEVVMYNLEDFHVVGSHVHGKEWRPMETCQADNMAKGMRGVDEGAPPTTPLSGKPGIPPEVVFALHRLLQKNLICSQKLTDEFYELLRPSSELSMKRVLSALDRMHDGGRKEKTYDPSDWLRGELMKLWSKKGDGKEYADPGEGKMYMRRLIVTPTRVNCEGPEIELSNRVTRRFKEQQGEFLRVTFADEGFGPLCSHELWSNLFPDSKDKQHSLVYDRILSFLRDGIVIGSRRFEFLAFSASQLREQSVWFFASGGQVGPSNIRLWMGDFSKFRNIAKCAARMGQCFSSTTATKKVKAQEVESIPDVMTFDGRYCFSDGVGKISASFALEIATEAGILRRNGGLCPSAFQIRYGGSKGLVVVDPHSTFKLSLRPSMVKFDSIHQDLEVITHSKYLPCFLNRQIINILSGLGIPDQIFIELQDAMIHFLDFMIDDPEVALGLLRVMCAGQVHDVMTHMLESGFHPTLEPHLQVMLGAFRAANILDLRSKARMFVQKGRCLLGCMDETRMLAHGEVFIQVTCTTDDQDLQQLPNGGSHSRRGSGAGRTALLHDVHAVITGLVAVVRNPCLHPGDVRVLVAVDVPALHHIVDCVVFPQTGPRPHPNECSGGDLDGDLYTVIWDERLIPSTPVEPMEYMDLNAQELDRPIQLEDLQRFFVNHMINDNLGLISNAHTAQADMSPQGVFDPLCIELAKLFSMAVDYPKTGVPAVMPREAKPTKFPDFLEKEYKESYESEKILGILYRKVKAMTPQCLPETLRVTIAKLQDAYDEDLEYGEFRLYLGEAWACKRDYNMRLASLMNQFQITSEAEIVTGYILQFSPHYQKKSKEIKERVRDRYIAIRKQARKWFAHGYAFAAADDQNDNRSDWVEEKSLDPHEDMQRASAWYHVTYHPIWLERAVREGYKGDPLLSFAWVPYKELAIIKGMSRDTPKKASTGKPFQSFIR</sequence>
<accession>A0A388KCR7</accession>
<organism evidence="14 15">
    <name type="scientific">Chara braunii</name>
    <name type="common">Braun's stonewort</name>
    <dbReference type="NCBI Taxonomy" id="69332"/>
    <lineage>
        <taxon>Eukaryota</taxon>
        <taxon>Viridiplantae</taxon>
        <taxon>Streptophyta</taxon>
        <taxon>Charophyceae</taxon>
        <taxon>Charales</taxon>
        <taxon>Characeae</taxon>
        <taxon>Chara</taxon>
    </lineage>
</organism>
<evidence type="ECO:0000256" key="8">
    <source>
        <dbReference type="ARBA" id="ARBA00048744"/>
    </source>
</evidence>
<comment type="catalytic activity">
    <reaction evidence="8">
        <text>RNA(n) + a ribonucleoside 5'-triphosphate = RNA(n+1) + diphosphate</text>
        <dbReference type="Rhea" id="RHEA:21248"/>
        <dbReference type="Rhea" id="RHEA-COMP:14527"/>
        <dbReference type="Rhea" id="RHEA-COMP:17342"/>
        <dbReference type="ChEBI" id="CHEBI:33019"/>
        <dbReference type="ChEBI" id="CHEBI:61557"/>
        <dbReference type="ChEBI" id="CHEBI:140395"/>
        <dbReference type="EC" id="2.7.7.48"/>
    </reaction>
</comment>
<evidence type="ECO:0000259" key="13">
    <source>
        <dbReference type="Pfam" id="PF26253"/>
    </source>
</evidence>
<evidence type="ECO:0000313" key="15">
    <source>
        <dbReference type="Proteomes" id="UP000265515"/>
    </source>
</evidence>
<dbReference type="Pfam" id="PF05183">
    <property type="entry name" value="RdRP"/>
    <property type="match status" value="1"/>
</dbReference>
<name>A0A388KCR7_CHABU</name>
<feature type="domain" description="Integrase zinc-binding" evidence="12">
    <location>
        <begin position="500"/>
        <end position="558"/>
    </location>
</feature>
<dbReference type="InterPro" id="IPR041588">
    <property type="entry name" value="Integrase_H2C2"/>
</dbReference>
<keyword evidence="3" id="KW-0696">RNA-directed RNA polymerase</keyword>
<reference evidence="14 15" key="1">
    <citation type="journal article" date="2018" name="Cell">
        <title>The Chara Genome: Secondary Complexity and Implications for Plant Terrestrialization.</title>
        <authorList>
            <person name="Nishiyama T."/>
            <person name="Sakayama H."/>
            <person name="Vries J.D."/>
            <person name="Buschmann H."/>
            <person name="Saint-Marcoux D."/>
            <person name="Ullrich K.K."/>
            <person name="Haas F.B."/>
            <person name="Vanderstraeten L."/>
            <person name="Becker D."/>
            <person name="Lang D."/>
            <person name="Vosolsobe S."/>
            <person name="Rombauts S."/>
            <person name="Wilhelmsson P.K.I."/>
            <person name="Janitza P."/>
            <person name="Kern R."/>
            <person name="Heyl A."/>
            <person name="Rumpler F."/>
            <person name="Villalobos L.I.A.C."/>
            <person name="Clay J.M."/>
            <person name="Skokan R."/>
            <person name="Toyoda A."/>
            <person name="Suzuki Y."/>
            <person name="Kagoshima H."/>
            <person name="Schijlen E."/>
            <person name="Tajeshwar N."/>
            <person name="Catarino B."/>
            <person name="Hetherington A.J."/>
            <person name="Saltykova A."/>
            <person name="Bonnot C."/>
            <person name="Breuninger H."/>
            <person name="Symeonidi A."/>
            <person name="Radhakrishnan G.V."/>
            <person name="Van Nieuwerburgh F."/>
            <person name="Deforce D."/>
            <person name="Chang C."/>
            <person name="Karol K.G."/>
            <person name="Hedrich R."/>
            <person name="Ulvskov P."/>
            <person name="Glockner G."/>
            <person name="Delwiche C.F."/>
            <person name="Petrasek J."/>
            <person name="Van de Peer Y."/>
            <person name="Friml J."/>
            <person name="Beilby M."/>
            <person name="Dolan L."/>
            <person name="Kohara Y."/>
            <person name="Sugano S."/>
            <person name="Fujiyama A."/>
            <person name="Delaux P.-M."/>
            <person name="Quint M."/>
            <person name="TheiBen G."/>
            <person name="Hagemann M."/>
            <person name="Harholt J."/>
            <person name="Dunand C."/>
            <person name="Zachgo S."/>
            <person name="Langdale J."/>
            <person name="Maumus F."/>
            <person name="Straeten D.V.D."/>
            <person name="Gould S.B."/>
            <person name="Rensing S.A."/>
        </authorList>
    </citation>
    <scope>NUCLEOTIDE SEQUENCE [LARGE SCALE GENOMIC DNA]</scope>
    <source>
        <strain evidence="14 15">S276</strain>
    </source>
</reference>
<dbReference type="InterPro" id="IPR041577">
    <property type="entry name" value="RT_RNaseH_2"/>
</dbReference>
<proteinExistence type="inferred from homology"/>
<keyword evidence="15" id="KW-1185">Reference proteome</keyword>
<evidence type="ECO:0000313" key="14">
    <source>
        <dbReference type="EMBL" id="GBG67850.1"/>
    </source>
</evidence>
<dbReference type="InterPro" id="IPR057596">
    <property type="entry name" value="RDRP_core"/>
</dbReference>
<dbReference type="SUPFAM" id="SSF56672">
    <property type="entry name" value="DNA/RNA polymerases"/>
    <property type="match status" value="1"/>
</dbReference>
<dbReference type="GO" id="GO:0030422">
    <property type="term" value="P:siRNA processing"/>
    <property type="evidence" value="ECO:0007669"/>
    <property type="project" value="TreeGrafter"/>
</dbReference>
<gene>
    <name evidence="14" type="ORF">CBR_g971</name>
</gene>